<dbReference type="AlphaFoldDB" id="A0A371J1X4"/>
<comment type="caution">
    <text evidence="1">The sequence shown here is derived from an EMBL/GenBank/DDBJ whole genome shotgun (WGS) entry which is preliminary data.</text>
</comment>
<gene>
    <name evidence="1" type="ORF">CHL78_012125</name>
</gene>
<evidence type="ECO:0000313" key="2">
    <source>
        <dbReference type="Proteomes" id="UP000215694"/>
    </source>
</evidence>
<dbReference type="RefSeq" id="WP_094367002.1">
    <property type="nucleotide sequence ID" value="NZ_NOJY02000020.1"/>
</dbReference>
<organism evidence="1 2">
    <name type="scientific">Romboutsia weinsteinii</name>
    <dbReference type="NCBI Taxonomy" id="2020949"/>
    <lineage>
        <taxon>Bacteria</taxon>
        <taxon>Bacillati</taxon>
        <taxon>Bacillota</taxon>
        <taxon>Clostridia</taxon>
        <taxon>Peptostreptococcales</taxon>
        <taxon>Peptostreptococcaceae</taxon>
        <taxon>Romboutsia</taxon>
    </lineage>
</organism>
<name>A0A371J1X4_9FIRM</name>
<dbReference type="Proteomes" id="UP000215694">
    <property type="component" value="Unassembled WGS sequence"/>
</dbReference>
<sequence>MTNNVSVLERHIVQCDMALKNNQREEMQNVGDLLIELYSPKITAIAYIRGNKSIFGAKELHIIKESLEVYKEDRLHELEIEKSKSAKVTLQSENNLNNESPNRFENIGNISGEIGNVKESGNSTNTNTNTNTNAVDLKTMFDSARKVIEEDEALGEEEVQEIIEQINEIEEVGNEDIARPQKWRKLKACFNWVSTKGVKVATTIMPLIMKVLEQENNN</sequence>
<dbReference type="EMBL" id="NOJY02000020">
    <property type="protein sequence ID" value="RDY26811.1"/>
    <property type="molecule type" value="Genomic_DNA"/>
</dbReference>
<proteinExistence type="predicted"/>
<keyword evidence="2" id="KW-1185">Reference proteome</keyword>
<reference evidence="1 2" key="1">
    <citation type="journal article" date="2017" name="Genome Announc.">
        <title>Draft Genome Sequence of Romboutsia weinsteinii sp. nov. Strain CCRI-19649(T) Isolated from Surface Water.</title>
        <authorList>
            <person name="Maheux A.F."/>
            <person name="Boudreau D.K."/>
            <person name="Berube E."/>
            <person name="Boissinot M."/>
            <person name="Cantin P."/>
            <person name="Raymond F."/>
            <person name="Corbeil J."/>
            <person name="Omar R.F."/>
            <person name="Bergeron M.G."/>
        </authorList>
    </citation>
    <scope>NUCLEOTIDE SEQUENCE [LARGE SCALE GENOMIC DNA]</scope>
    <source>
        <strain evidence="1 2">CCRI-19649</strain>
    </source>
</reference>
<accession>A0A371J1X4</accession>
<protein>
    <submittedName>
        <fullName evidence="1">Uncharacterized protein</fullName>
    </submittedName>
</protein>
<evidence type="ECO:0000313" key="1">
    <source>
        <dbReference type="EMBL" id="RDY26811.1"/>
    </source>
</evidence>